<dbReference type="InterPro" id="IPR032033">
    <property type="entry name" value="Cytochrome_P460"/>
</dbReference>
<name>A0ABS7F3N8_9PROT</name>
<proteinExistence type="predicted"/>
<dbReference type="Pfam" id="PF16694">
    <property type="entry name" value="Cytochrome_P460"/>
    <property type="match status" value="1"/>
</dbReference>
<gene>
    <name evidence="2" type="ORF">K1J50_12060</name>
</gene>
<dbReference type="Proteomes" id="UP001519924">
    <property type="component" value="Unassembled WGS sequence"/>
</dbReference>
<dbReference type="EMBL" id="JAHZUY010000033">
    <property type="protein sequence ID" value="MBW8270219.1"/>
    <property type="molecule type" value="Genomic_DNA"/>
</dbReference>
<evidence type="ECO:0000313" key="3">
    <source>
        <dbReference type="Proteomes" id="UP001519924"/>
    </source>
</evidence>
<comment type="caution">
    <text evidence="2">The sequence shown here is derived from an EMBL/GenBank/DDBJ whole genome shotgun (WGS) entry which is preliminary data.</text>
</comment>
<evidence type="ECO:0000313" key="2">
    <source>
        <dbReference type="EMBL" id="MBW8270219.1"/>
    </source>
</evidence>
<accession>A0ABS7F3N8</accession>
<dbReference type="InterPro" id="IPR038142">
    <property type="entry name" value="Cytochrome_P460_sp"/>
</dbReference>
<keyword evidence="3" id="KW-1185">Reference proteome</keyword>
<protein>
    <submittedName>
        <fullName evidence="2">Cytochrome P460 family protein</fullName>
    </submittedName>
</protein>
<sequence>MNAQQRERGWGEGYGPQKRNGEWEYARFNGDGSRNNAPVEACFTCHLQQRAQQDFTFATWDYAQTRR</sequence>
<organism evidence="2 3">
    <name type="scientific">Caldovatus aquaticus</name>
    <dbReference type="NCBI Taxonomy" id="2865671"/>
    <lineage>
        <taxon>Bacteria</taxon>
        <taxon>Pseudomonadati</taxon>
        <taxon>Pseudomonadota</taxon>
        <taxon>Alphaproteobacteria</taxon>
        <taxon>Acetobacterales</taxon>
        <taxon>Roseomonadaceae</taxon>
        <taxon>Caldovatus</taxon>
    </lineage>
</organism>
<dbReference type="RefSeq" id="WP_220117972.1">
    <property type="nucleotide sequence ID" value="NZ_JAHZUY010000033.1"/>
</dbReference>
<evidence type="ECO:0000259" key="1">
    <source>
        <dbReference type="Pfam" id="PF16694"/>
    </source>
</evidence>
<feature type="domain" description="Cytochrome P460" evidence="1">
    <location>
        <begin position="18"/>
        <end position="57"/>
    </location>
</feature>
<dbReference type="Gene3D" id="3.50.70.20">
    <property type="entry name" value="Cytochrome P460"/>
    <property type="match status" value="1"/>
</dbReference>
<reference evidence="2 3" key="1">
    <citation type="submission" date="2021-08" db="EMBL/GenBank/DDBJ databases">
        <title>Caldovatus sediminis gen. nov., sp. nov., a moderately thermophilic bacterium isolated from a hot spring.</title>
        <authorList>
            <person name="Hu C.-J."/>
            <person name="Li W.-J."/>
            <person name="Xian W.-D."/>
        </authorList>
    </citation>
    <scope>NUCLEOTIDE SEQUENCE [LARGE SCALE GENOMIC DNA]</scope>
    <source>
        <strain evidence="2 3">SYSU G05006</strain>
    </source>
</reference>